<feature type="signal peptide" evidence="1">
    <location>
        <begin position="1"/>
        <end position="26"/>
    </location>
</feature>
<evidence type="ECO:0000256" key="1">
    <source>
        <dbReference type="SAM" id="SignalP"/>
    </source>
</evidence>
<dbReference type="EMBL" id="SPQB01000004">
    <property type="protein sequence ID" value="TFU33993.1"/>
    <property type="molecule type" value="Genomic_DNA"/>
</dbReference>
<keyword evidence="4" id="KW-1185">Reference proteome</keyword>
<name>A0A4Y9FXB3_9MICO</name>
<evidence type="ECO:0000313" key="4">
    <source>
        <dbReference type="Proteomes" id="UP000298358"/>
    </source>
</evidence>
<dbReference type="AlphaFoldDB" id="A0A4Y9FXB3"/>
<accession>A0A4Y9FXB3</accession>
<dbReference type="InterPro" id="IPR026004">
    <property type="entry name" value="Septum_form"/>
</dbReference>
<feature type="domain" description="Septum formation-related" evidence="2">
    <location>
        <begin position="59"/>
        <end position="173"/>
    </location>
</feature>
<dbReference type="PROSITE" id="PS51257">
    <property type="entry name" value="PROKAR_LIPOPROTEIN"/>
    <property type="match status" value="1"/>
</dbReference>
<protein>
    <recommendedName>
        <fullName evidence="2">Septum formation-related domain-containing protein</fullName>
    </recommendedName>
</protein>
<dbReference type="RefSeq" id="WP_135113203.1">
    <property type="nucleotide sequence ID" value="NZ_BAAANG010000019.1"/>
</dbReference>
<proteinExistence type="predicted"/>
<organism evidence="3 4">
    <name type="scientific">Microbacterium paludicola</name>
    <dbReference type="NCBI Taxonomy" id="300019"/>
    <lineage>
        <taxon>Bacteria</taxon>
        <taxon>Bacillati</taxon>
        <taxon>Actinomycetota</taxon>
        <taxon>Actinomycetes</taxon>
        <taxon>Micrococcales</taxon>
        <taxon>Microbacteriaceae</taxon>
        <taxon>Microbacterium</taxon>
    </lineage>
</organism>
<evidence type="ECO:0000259" key="2">
    <source>
        <dbReference type="Pfam" id="PF13845"/>
    </source>
</evidence>
<evidence type="ECO:0000313" key="3">
    <source>
        <dbReference type="EMBL" id="TFU33993.1"/>
    </source>
</evidence>
<dbReference type="Pfam" id="PF13845">
    <property type="entry name" value="Septum_form"/>
    <property type="match status" value="1"/>
</dbReference>
<gene>
    <name evidence="3" type="ORF">E4U02_03415</name>
</gene>
<dbReference type="Proteomes" id="UP000298358">
    <property type="component" value="Unassembled WGS sequence"/>
</dbReference>
<reference evidence="3 4" key="1">
    <citation type="submission" date="2019-03" db="EMBL/GenBank/DDBJ databases">
        <title>Diversity of the mouse oral microbiome.</title>
        <authorList>
            <person name="Joseph S."/>
            <person name="Aduse-Opoku J."/>
            <person name="Curtis M."/>
            <person name="Wade W."/>
            <person name="Hashim A."/>
        </authorList>
    </citation>
    <scope>NUCLEOTIDE SEQUENCE [LARGE SCALE GENOMIC DNA]</scope>
    <source>
        <strain evidence="3 4">P1012</strain>
    </source>
</reference>
<dbReference type="OrthoDB" id="3628931at2"/>
<sequence>MIRIRPVRVAAAIGALALASTLGGCAVIDQVFGGGPDRDEETGQVTEGGDVDVFQLEVGDCLNLDDSGELSSAAVVPCAEPHTEEIFHEFSLPDGEWPGKEAIDTAADEGCYEAFAGFVGKAYEDSVLEYVFLAPLEGGWNDPNVKDRLVQCVIYEPGDGGAAKPVEGSLKGAAR</sequence>
<feature type="chain" id="PRO_5039060003" description="Septum formation-related domain-containing protein" evidence="1">
    <location>
        <begin position="27"/>
        <end position="175"/>
    </location>
</feature>
<comment type="caution">
    <text evidence="3">The sequence shown here is derived from an EMBL/GenBank/DDBJ whole genome shotgun (WGS) entry which is preliminary data.</text>
</comment>
<keyword evidence="1" id="KW-0732">Signal</keyword>